<proteinExistence type="predicted"/>
<protein>
    <submittedName>
        <fullName evidence="1">Uncharacterized protein</fullName>
    </submittedName>
</protein>
<organism evidence="1 2">
    <name type="scientific">Chryseobacterium viscerum</name>
    <dbReference type="NCBI Taxonomy" id="1037377"/>
    <lineage>
        <taxon>Bacteria</taxon>
        <taxon>Pseudomonadati</taxon>
        <taxon>Bacteroidota</taxon>
        <taxon>Flavobacteriia</taxon>
        <taxon>Flavobacteriales</taxon>
        <taxon>Weeksellaceae</taxon>
        <taxon>Chryseobacterium group</taxon>
        <taxon>Chryseobacterium</taxon>
    </lineage>
</organism>
<name>A0A316WRV1_9FLAO</name>
<gene>
    <name evidence="1" type="ORF">C1634_014435</name>
</gene>
<dbReference type="EMBL" id="PPEG02000005">
    <property type="protein sequence ID" value="PWN61250.1"/>
    <property type="molecule type" value="Genomic_DNA"/>
</dbReference>
<sequence>MLLWLWIYLLLKSTDDHVKAAKDINLVEGNAKFMGQAIGLVDNSGIKMNRQTRNDVINYVYDGTLSTKGLMPNSSIIQNGNTILKANKLPIRPTQDQIKKMLNDKQKQIEKNLRNIPQ</sequence>
<dbReference type="AlphaFoldDB" id="A0A316WRV1"/>
<accession>A0A316WRV1</accession>
<evidence type="ECO:0000313" key="1">
    <source>
        <dbReference type="EMBL" id="PWN61250.1"/>
    </source>
</evidence>
<dbReference type="RefSeq" id="WP_103235642.1">
    <property type="nucleotide sequence ID" value="NZ_PPEG02000005.1"/>
</dbReference>
<evidence type="ECO:0000313" key="2">
    <source>
        <dbReference type="Proteomes" id="UP000236413"/>
    </source>
</evidence>
<comment type="caution">
    <text evidence="1">The sequence shown here is derived from an EMBL/GenBank/DDBJ whole genome shotgun (WGS) entry which is preliminary data.</text>
</comment>
<dbReference type="Proteomes" id="UP000236413">
    <property type="component" value="Unassembled WGS sequence"/>
</dbReference>
<reference evidence="1 2" key="1">
    <citation type="submission" date="2018-04" db="EMBL/GenBank/DDBJ databases">
        <title>Chryseobacterium oncorhynchi 701B-08T from rainbow trout, and Chryseobacterium viscerum 687B-08T from diseased fish.</title>
        <authorList>
            <person name="Jeong J.-J."/>
            <person name="Lee Y.J."/>
            <person name="Pathiraja D."/>
            <person name="Park B."/>
            <person name="Choi I.-G."/>
            <person name="Kim K.D."/>
        </authorList>
    </citation>
    <scope>NUCLEOTIDE SEQUENCE [LARGE SCALE GENOMIC DNA]</scope>
    <source>
        <strain evidence="1 2">687B-08</strain>
    </source>
</reference>